<dbReference type="InterPro" id="IPR001647">
    <property type="entry name" value="HTH_TetR"/>
</dbReference>
<dbReference type="Gene3D" id="1.10.357.10">
    <property type="entry name" value="Tetracycline Repressor, domain 2"/>
    <property type="match status" value="1"/>
</dbReference>
<evidence type="ECO:0000259" key="5">
    <source>
        <dbReference type="PROSITE" id="PS50977"/>
    </source>
</evidence>
<evidence type="ECO:0000313" key="6">
    <source>
        <dbReference type="EMBL" id="GHF34968.1"/>
    </source>
</evidence>
<dbReference type="Proteomes" id="UP000658656">
    <property type="component" value="Unassembled WGS sequence"/>
</dbReference>
<evidence type="ECO:0000313" key="7">
    <source>
        <dbReference type="Proteomes" id="UP000658656"/>
    </source>
</evidence>
<dbReference type="InterPro" id="IPR036271">
    <property type="entry name" value="Tet_transcr_reg_TetR-rel_C_sf"/>
</dbReference>
<dbReference type="OrthoDB" id="1669699at2"/>
<name>A0A8H9IS51_9PSEU</name>
<evidence type="ECO:0000256" key="4">
    <source>
        <dbReference type="PROSITE-ProRule" id="PRU00335"/>
    </source>
</evidence>
<proteinExistence type="predicted"/>
<dbReference type="InterPro" id="IPR050109">
    <property type="entry name" value="HTH-type_TetR-like_transc_reg"/>
</dbReference>
<dbReference type="InterPro" id="IPR009057">
    <property type="entry name" value="Homeodomain-like_sf"/>
</dbReference>
<keyword evidence="7" id="KW-1185">Reference proteome</keyword>
<keyword evidence="2 4" id="KW-0238">DNA-binding</keyword>
<dbReference type="Pfam" id="PF00440">
    <property type="entry name" value="TetR_N"/>
    <property type="match status" value="1"/>
</dbReference>
<dbReference type="Pfam" id="PF17932">
    <property type="entry name" value="TetR_C_24"/>
    <property type="match status" value="1"/>
</dbReference>
<dbReference type="PANTHER" id="PTHR30055:SF234">
    <property type="entry name" value="HTH-TYPE TRANSCRIPTIONAL REGULATOR BETI"/>
    <property type="match status" value="1"/>
</dbReference>
<dbReference type="AlphaFoldDB" id="A0A8H9IS51"/>
<evidence type="ECO:0000256" key="1">
    <source>
        <dbReference type="ARBA" id="ARBA00023015"/>
    </source>
</evidence>
<organism evidence="6 7">
    <name type="scientific">Amycolatopsis bartoniae</name>
    <dbReference type="NCBI Taxonomy" id="941986"/>
    <lineage>
        <taxon>Bacteria</taxon>
        <taxon>Bacillati</taxon>
        <taxon>Actinomycetota</taxon>
        <taxon>Actinomycetes</taxon>
        <taxon>Pseudonocardiales</taxon>
        <taxon>Pseudonocardiaceae</taxon>
        <taxon>Amycolatopsis</taxon>
    </lineage>
</organism>
<dbReference type="PRINTS" id="PR00455">
    <property type="entry name" value="HTHTETR"/>
</dbReference>
<feature type="domain" description="HTH tetR-type" evidence="5">
    <location>
        <begin position="17"/>
        <end position="77"/>
    </location>
</feature>
<dbReference type="GO" id="GO:0000976">
    <property type="term" value="F:transcription cis-regulatory region binding"/>
    <property type="evidence" value="ECO:0007669"/>
    <property type="project" value="TreeGrafter"/>
</dbReference>
<keyword evidence="1" id="KW-0805">Transcription regulation</keyword>
<keyword evidence="3" id="KW-0804">Transcription</keyword>
<accession>A0A8H9IS51</accession>
<dbReference type="SUPFAM" id="SSF48498">
    <property type="entry name" value="Tetracyclin repressor-like, C-terminal domain"/>
    <property type="match status" value="1"/>
</dbReference>
<evidence type="ECO:0000256" key="3">
    <source>
        <dbReference type="ARBA" id="ARBA00023163"/>
    </source>
</evidence>
<comment type="caution">
    <text evidence="6">The sequence shown here is derived from an EMBL/GenBank/DDBJ whole genome shotgun (WGS) entry which is preliminary data.</text>
</comment>
<dbReference type="SUPFAM" id="SSF46689">
    <property type="entry name" value="Homeodomain-like"/>
    <property type="match status" value="1"/>
</dbReference>
<sequence length="217" mass="24337">MSQDFADRIVAARAPRRETKSLIYQHALRLFAERGYARTSLRDIAEAVGLEVPSLYTHIASKQSLLFDLMEFGNSELLARLEAAVAAVPGDRPLDQLYVLVRENVISHCRHRDQTKVVFTEIRELADRQRPRILSLRRSIEDLFRDTIGRAVDAGSAREVDVTVTAFGVLAIGRGAATWYHDDGELTPEDIGDLYAEQVVRGILAPKLAAKWSRPQL</sequence>
<gene>
    <name evidence="6" type="ORF">GCM10017566_04600</name>
</gene>
<dbReference type="RefSeq" id="WP_145933522.1">
    <property type="nucleotide sequence ID" value="NZ_BNAV01000001.1"/>
</dbReference>
<feature type="DNA-binding region" description="H-T-H motif" evidence="4">
    <location>
        <begin position="40"/>
        <end position="59"/>
    </location>
</feature>
<reference evidence="6" key="2">
    <citation type="submission" date="2020-09" db="EMBL/GenBank/DDBJ databases">
        <authorList>
            <person name="Sun Q."/>
            <person name="Zhou Y."/>
        </authorList>
    </citation>
    <scope>NUCLEOTIDE SEQUENCE</scope>
    <source>
        <strain evidence="6">CGMCC 4.7679</strain>
    </source>
</reference>
<dbReference type="GO" id="GO:0003700">
    <property type="term" value="F:DNA-binding transcription factor activity"/>
    <property type="evidence" value="ECO:0007669"/>
    <property type="project" value="TreeGrafter"/>
</dbReference>
<protein>
    <submittedName>
        <fullName evidence="6">TetR family transcriptional regulator</fullName>
    </submittedName>
</protein>
<evidence type="ECO:0000256" key="2">
    <source>
        <dbReference type="ARBA" id="ARBA00023125"/>
    </source>
</evidence>
<dbReference type="PROSITE" id="PS50977">
    <property type="entry name" value="HTH_TETR_2"/>
    <property type="match status" value="1"/>
</dbReference>
<dbReference type="InterPro" id="IPR041490">
    <property type="entry name" value="KstR2_TetR_C"/>
</dbReference>
<reference evidence="6" key="1">
    <citation type="journal article" date="2014" name="Int. J. Syst. Evol. Microbiol.">
        <title>Complete genome sequence of Corynebacterium casei LMG S-19264T (=DSM 44701T), isolated from a smear-ripened cheese.</title>
        <authorList>
            <consortium name="US DOE Joint Genome Institute (JGI-PGF)"/>
            <person name="Walter F."/>
            <person name="Albersmeier A."/>
            <person name="Kalinowski J."/>
            <person name="Ruckert C."/>
        </authorList>
    </citation>
    <scope>NUCLEOTIDE SEQUENCE</scope>
    <source>
        <strain evidence="6">CGMCC 4.7679</strain>
    </source>
</reference>
<dbReference type="EMBL" id="BNAV01000001">
    <property type="protein sequence ID" value="GHF34968.1"/>
    <property type="molecule type" value="Genomic_DNA"/>
</dbReference>
<dbReference type="PANTHER" id="PTHR30055">
    <property type="entry name" value="HTH-TYPE TRANSCRIPTIONAL REGULATOR RUTR"/>
    <property type="match status" value="1"/>
</dbReference>